<dbReference type="NCBIfam" id="TIGR00229">
    <property type="entry name" value="sensory_box"/>
    <property type="match status" value="1"/>
</dbReference>
<dbReference type="Pfam" id="PF08448">
    <property type="entry name" value="PAS_4"/>
    <property type="match status" value="1"/>
</dbReference>
<evidence type="ECO:0000259" key="7">
    <source>
        <dbReference type="PROSITE" id="PS50109"/>
    </source>
</evidence>
<dbReference type="SMART" id="SM00091">
    <property type="entry name" value="PAS"/>
    <property type="match status" value="1"/>
</dbReference>
<dbReference type="InterPro" id="IPR000014">
    <property type="entry name" value="PAS"/>
</dbReference>
<dbReference type="Pfam" id="PF00512">
    <property type="entry name" value="HisKA"/>
    <property type="match status" value="1"/>
</dbReference>
<dbReference type="InterPro" id="IPR003661">
    <property type="entry name" value="HisK_dim/P_dom"/>
</dbReference>
<dbReference type="Proteomes" id="UP000641025">
    <property type="component" value="Unassembled WGS sequence"/>
</dbReference>
<evidence type="ECO:0000259" key="9">
    <source>
        <dbReference type="PROSITE" id="PS50112"/>
    </source>
</evidence>
<evidence type="ECO:0000256" key="3">
    <source>
        <dbReference type="ARBA" id="ARBA00022553"/>
    </source>
</evidence>
<name>A0ABS0YS87_9BACT</name>
<evidence type="ECO:0000256" key="1">
    <source>
        <dbReference type="ARBA" id="ARBA00000085"/>
    </source>
</evidence>
<evidence type="ECO:0000256" key="6">
    <source>
        <dbReference type="SAM" id="Phobius"/>
    </source>
</evidence>
<accession>A0ABS0YS87</accession>
<evidence type="ECO:0000313" key="12">
    <source>
        <dbReference type="Proteomes" id="UP000641025"/>
    </source>
</evidence>
<dbReference type="Pfam" id="PF00072">
    <property type="entry name" value="Response_reg"/>
    <property type="match status" value="1"/>
</dbReference>
<evidence type="ECO:0000259" key="8">
    <source>
        <dbReference type="PROSITE" id="PS50110"/>
    </source>
</evidence>
<evidence type="ECO:0000259" key="10">
    <source>
        <dbReference type="PROSITE" id="PS50113"/>
    </source>
</evidence>
<dbReference type="RefSeq" id="WP_199395323.1">
    <property type="nucleotide sequence ID" value="NZ_JAEMHK010000008.1"/>
</dbReference>
<feature type="coiled-coil region" evidence="5">
    <location>
        <begin position="219"/>
        <end position="246"/>
    </location>
</feature>
<evidence type="ECO:0000256" key="5">
    <source>
        <dbReference type="SAM" id="Coils"/>
    </source>
</evidence>
<dbReference type="InterPro" id="IPR001610">
    <property type="entry name" value="PAC"/>
</dbReference>
<evidence type="ECO:0000256" key="2">
    <source>
        <dbReference type="ARBA" id="ARBA00012438"/>
    </source>
</evidence>
<dbReference type="CDD" id="cd00082">
    <property type="entry name" value="HisKA"/>
    <property type="match status" value="1"/>
</dbReference>
<gene>
    <name evidence="11" type="ORF">JFN90_11820</name>
</gene>
<dbReference type="SMART" id="SM00387">
    <property type="entry name" value="HATPase_c"/>
    <property type="match status" value="1"/>
</dbReference>
<dbReference type="InterPro" id="IPR011006">
    <property type="entry name" value="CheY-like_superfamily"/>
</dbReference>
<comment type="caution">
    <text evidence="11">The sequence shown here is derived from an EMBL/GenBank/DDBJ whole genome shotgun (WGS) entry which is preliminary data.</text>
</comment>
<feature type="domain" description="Histidine kinase" evidence="7">
    <location>
        <begin position="393"/>
        <end position="616"/>
    </location>
</feature>
<dbReference type="InterPro" id="IPR003594">
    <property type="entry name" value="HATPase_dom"/>
</dbReference>
<dbReference type="InterPro" id="IPR000700">
    <property type="entry name" value="PAS-assoc_C"/>
</dbReference>
<feature type="transmembrane region" description="Helical" evidence="6">
    <location>
        <begin position="131"/>
        <end position="150"/>
    </location>
</feature>
<dbReference type="PANTHER" id="PTHR43065:SF42">
    <property type="entry name" value="TWO-COMPONENT SENSOR PPRA"/>
    <property type="match status" value="1"/>
</dbReference>
<dbReference type="SUPFAM" id="SSF55874">
    <property type="entry name" value="ATPase domain of HSP90 chaperone/DNA topoisomerase II/histidine kinase"/>
    <property type="match status" value="1"/>
</dbReference>
<dbReference type="PROSITE" id="PS50112">
    <property type="entry name" value="PAS"/>
    <property type="match status" value="1"/>
</dbReference>
<proteinExistence type="predicted"/>
<dbReference type="Gene3D" id="3.30.565.10">
    <property type="entry name" value="Histidine kinase-like ATPase, C-terminal domain"/>
    <property type="match status" value="1"/>
</dbReference>
<dbReference type="SMART" id="SM00448">
    <property type="entry name" value="REC"/>
    <property type="match status" value="1"/>
</dbReference>
<feature type="domain" description="Response regulatory" evidence="8">
    <location>
        <begin position="635"/>
        <end position="751"/>
    </location>
</feature>
<dbReference type="InterPro" id="IPR036097">
    <property type="entry name" value="HisK_dim/P_sf"/>
</dbReference>
<dbReference type="SMART" id="SM00388">
    <property type="entry name" value="HisKA"/>
    <property type="match status" value="1"/>
</dbReference>
<dbReference type="InterPro" id="IPR005467">
    <property type="entry name" value="His_kinase_dom"/>
</dbReference>
<feature type="modified residue" description="4-aspartylphosphate" evidence="4">
    <location>
        <position position="686"/>
    </location>
</feature>
<feature type="domain" description="PAS" evidence="9">
    <location>
        <begin position="243"/>
        <end position="316"/>
    </location>
</feature>
<dbReference type="EMBL" id="JAEMHK010000008">
    <property type="protein sequence ID" value="MBJ6800818.1"/>
    <property type="molecule type" value="Genomic_DNA"/>
</dbReference>
<dbReference type="PRINTS" id="PR00344">
    <property type="entry name" value="BCTRLSENSOR"/>
</dbReference>
<dbReference type="SUPFAM" id="SSF55785">
    <property type="entry name" value="PYP-like sensor domain (PAS domain)"/>
    <property type="match status" value="1"/>
</dbReference>
<dbReference type="InterPro" id="IPR035965">
    <property type="entry name" value="PAS-like_dom_sf"/>
</dbReference>
<feature type="transmembrane region" description="Helical" evidence="6">
    <location>
        <begin position="9"/>
        <end position="27"/>
    </location>
</feature>
<feature type="domain" description="PAC" evidence="10">
    <location>
        <begin position="317"/>
        <end position="373"/>
    </location>
</feature>
<dbReference type="SUPFAM" id="SSF47384">
    <property type="entry name" value="Homodimeric domain of signal transducing histidine kinase"/>
    <property type="match status" value="1"/>
</dbReference>
<comment type="catalytic activity">
    <reaction evidence="1">
        <text>ATP + protein L-histidine = ADP + protein N-phospho-L-histidine.</text>
        <dbReference type="EC" id="2.7.13.3"/>
    </reaction>
</comment>
<organism evidence="11 12">
    <name type="scientific">Geomonas propionica</name>
    <dbReference type="NCBI Taxonomy" id="2798582"/>
    <lineage>
        <taxon>Bacteria</taxon>
        <taxon>Pseudomonadati</taxon>
        <taxon>Thermodesulfobacteriota</taxon>
        <taxon>Desulfuromonadia</taxon>
        <taxon>Geobacterales</taxon>
        <taxon>Geobacteraceae</taxon>
        <taxon>Geomonas</taxon>
    </lineage>
</organism>
<dbReference type="PROSITE" id="PS50110">
    <property type="entry name" value="RESPONSE_REGULATORY"/>
    <property type="match status" value="1"/>
</dbReference>
<keyword evidence="3 4" id="KW-0597">Phosphoprotein</keyword>
<dbReference type="EC" id="2.7.13.3" evidence="2"/>
<evidence type="ECO:0000313" key="11">
    <source>
        <dbReference type="EMBL" id="MBJ6800818.1"/>
    </source>
</evidence>
<dbReference type="InterPro" id="IPR036890">
    <property type="entry name" value="HATPase_C_sf"/>
</dbReference>
<dbReference type="Gene3D" id="3.40.50.2300">
    <property type="match status" value="1"/>
</dbReference>
<dbReference type="PROSITE" id="PS50113">
    <property type="entry name" value="PAC"/>
    <property type="match status" value="1"/>
</dbReference>
<keyword evidence="12" id="KW-1185">Reference proteome</keyword>
<dbReference type="InterPro" id="IPR013656">
    <property type="entry name" value="PAS_4"/>
</dbReference>
<dbReference type="InterPro" id="IPR001789">
    <property type="entry name" value="Sig_transdc_resp-reg_receiver"/>
</dbReference>
<dbReference type="PANTHER" id="PTHR43065">
    <property type="entry name" value="SENSOR HISTIDINE KINASE"/>
    <property type="match status" value="1"/>
</dbReference>
<dbReference type="Gene3D" id="3.30.450.20">
    <property type="entry name" value="PAS domain"/>
    <property type="match status" value="1"/>
</dbReference>
<reference evidence="11 12" key="1">
    <citation type="submission" date="2020-12" db="EMBL/GenBank/DDBJ databases">
        <title>Geomonas sp. Red259, isolated from paddy soil.</title>
        <authorList>
            <person name="Xu Z."/>
            <person name="Zhang Z."/>
            <person name="Masuda Y."/>
            <person name="Itoh H."/>
            <person name="Senoo K."/>
        </authorList>
    </citation>
    <scope>NUCLEOTIDE SEQUENCE [LARGE SCALE GENOMIC DNA]</scope>
    <source>
        <strain evidence="11 12">Red259</strain>
    </source>
</reference>
<sequence length="754" mass="82703">MLKRLETKIIVSLALILAAMIAVYGWWTGSSQRSVYINALTDNIRVLSHSHADDAATFIVTKEYAGLESHMMNAASMPDVLSIQVTEPDGHVLCNIKRPLRGAPPKLSYDTRAIAVPRKAEPSLWREGDQLVSWAPIFAGTHLGWVRMALTLTTATQLQKATWNSSLQIGALWIMVGTLLMIMVVKRPLQAVRELSLFAQELQDRKGAQVSVRRGVYEIDLLADALNHSSTELREAEQRLLAEQERLTVTLQSIGDAVIATDTGNRIMLLNQIAEQLTGWREDEAKGMELGQVLKLGSDAEYTEVMTQLSSVLAARRTLELTGQHHLHSRSGTLRTVTANGAPIIDSSGQLAGMVLVIRDVTEKAEIEAEKRGLAQQLAQSQKMEAVGQLAGGVAHDFNNMLGVIIGHAELALLRIDTSGEMRDRLKEILDAANRSADITRQLLAFSRQQHAEPKVLDLNETIARMLKMLHRLIGEDIDLSWSPGFNVSKIRIDPSQLDQVMANLCVNARDAIAGVGKIEIETQNVTLDLHDQARMTDLIPGDYVMLVVSDSGRGMTPEVMDRIFEPFYTTKELGRGTGLGLATVFGIVKQNSGNIEVVSEPGHGTTFRIYLPSVHEVAQEAKPEGERPVGGTETILVVEDEPAIMEIGTTILSQLGYTVYAAGSPEQAINIASDRSKEIDLLLTDIIMPGMNGRDLSERLLQSRPGLKCLFMSGYTADVIAERGKVDEDMCFLQKPFTMQTLAAKVREVLDGA</sequence>
<dbReference type="SMART" id="SM00086">
    <property type="entry name" value="PAC"/>
    <property type="match status" value="1"/>
</dbReference>
<protein>
    <recommendedName>
        <fullName evidence="2">histidine kinase</fullName>
        <ecNumber evidence="2">2.7.13.3</ecNumber>
    </recommendedName>
</protein>
<dbReference type="SUPFAM" id="SSF52172">
    <property type="entry name" value="CheY-like"/>
    <property type="match status" value="1"/>
</dbReference>
<feature type="transmembrane region" description="Helical" evidence="6">
    <location>
        <begin position="162"/>
        <end position="185"/>
    </location>
</feature>
<dbReference type="Pfam" id="PF02518">
    <property type="entry name" value="HATPase_c"/>
    <property type="match status" value="1"/>
</dbReference>
<dbReference type="CDD" id="cd00130">
    <property type="entry name" value="PAS"/>
    <property type="match status" value="1"/>
</dbReference>
<dbReference type="Gene3D" id="1.10.287.130">
    <property type="match status" value="1"/>
</dbReference>
<keyword evidence="6" id="KW-0472">Membrane</keyword>
<keyword evidence="6" id="KW-1133">Transmembrane helix</keyword>
<dbReference type="PROSITE" id="PS50109">
    <property type="entry name" value="HIS_KIN"/>
    <property type="match status" value="1"/>
</dbReference>
<evidence type="ECO:0000256" key="4">
    <source>
        <dbReference type="PROSITE-ProRule" id="PRU00169"/>
    </source>
</evidence>
<keyword evidence="6" id="KW-0812">Transmembrane</keyword>
<keyword evidence="5" id="KW-0175">Coiled coil</keyword>
<dbReference type="InterPro" id="IPR004358">
    <property type="entry name" value="Sig_transdc_His_kin-like_C"/>
</dbReference>